<dbReference type="EMBL" id="CAJOBD010048656">
    <property type="protein sequence ID" value="CAF4344593.1"/>
    <property type="molecule type" value="Genomic_DNA"/>
</dbReference>
<reference evidence="1" key="1">
    <citation type="submission" date="2021-02" db="EMBL/GenBank/DDBJ databases">
        <authorList>
            <person name="Nowell W R."/>
        </authorList>
    </citation>
    <scope>NUCLEOTIDE SEQUENCE</scope>
</reference>
<sequence>LLASEFHAVIDLCQKYSMKVESVSIISDKNKTRDEFCSDPDEMYQTKNGIIRRRIRSDGEVDYVVEVPELETTYESGDYTYIFMVSTSPQKAPTHQSVIFRF</sequence>
<evidence type="ECO:0000313" key="2">
    <source>
        <dbReference type="Proteomes" id="UP000663836"/>
    </source>
</evidence>
<proteinExistence type="predicted"/>
<protein>
    <submittedName>
        <fullName evidence="1">Uncharacterized protein</fullName>
    </submittedName>
</protein>
<dbReference type="Proteomes" id="UP000663836">
    <property type="component" value="Unassembled WGS sequence"/>
</dbReference>
<name>A0A820KLZ1_9BILA</name>
<organism evidence="1 2">
    <name type="scientific">Rotaria sordida</name>
    <dbReference type="NCBI Taxonomy" id="392033"/>
    <lineage>
        <taxon>Eukaryota</taxon>
        <taxon>Metazoa</taxon>
        <taxon>Spiralia</taxon>
        <taxon>Gnathifera</taxon>
        <taxon>Rotifera</taxon>
        <taxon>Eurotatoria</taxon>
        <taxon>Bdelloidea</taxon>
        <taxon>Philodinida</taxon>
        <taxon>Philodinidae</taxon>
        <taxon>Rotaria</taxon>
    </lineage>
</organism>
<evidence type="ECO:0000313" key="1">
    <source>
        <dbReference type="EMBL" id="CAF4344593.1"/>
    </source>
</evidence>
<comment type="caution">
    <text evidence="1">The sequence shown here is derived from an EMBL/GenBank/DDBJ whole genome shotgun (WGS) entry which is preliminary data.</text>
</comment>
<gene>
    <name evidence="1" type="ORF">JBS370_LOCUS41741</name>
</gene>
<feature type="non-terminal residue" evidence="1">
    <location>
        <position position="1"/>
    </location>
</feature>
<dbReference type="AlphaFoldDB" id="A0A820KLZ1"/>
<accession>A0A820KLZ1</accession>